<evidence type="ECO:0000313" key="3">
    <source>
        <dbReference type="Proteomes" id="UP000245207"/>
    </source>
</evidence>
<name>A0A2U1L3J6_ARTAN</name>
<comment type="caution">
    <text evidence="2">The sequence shown here is derived from an EMBL/GenBank/DDBJ whole genome shotgun (WGS) entry which is preliminary data.</text>
</comment>
<dbReference type="STRING" id="35608.A0A2U1L3J6"/>
<protein>
    <submittedName>
        <fullName evidence="2">F-box associated interaction domain-containing protein</fullName>
    </submittedName>
</protein>
<dbReference type="PROSITE" id="PS50181">
    <property type="entry name" value="FBOX"/>
    <property type="match status" value="1"/>
</dbReference>
<reference evidence="2 3" key="1">
    <citation type="journal article" date="2018" name="Mol. Plant">
        <title>The genome of Artemisia annua provides insight into the evolution of Asteraceae family and artemisinin biosynthesis.</title>
        <authorList>
            <person name="Shen Q."/>
            <person name="Zhang L."/>
            <person name="Liao Z."/>
            <person name="Wang S."/>
            <person name="Yan T."/>
            <person name="Shi P."/>
            <person name="Liu M."/>
            <person name="Fu X."/>
            <person name="Pan Q."/>
            <person name="Wang Y."/>
            <person name="Lv Z."/>
            <person name="Lu X."/>
            <person name="Zhang F."/>
            <person name="Jiang W."/>
            <person name="Ma Y."/>
            <person name="Chen M."/>
            <person name="Hao X."/>
            <person name="Li L."/>
            <person name="Tang Y."/>
            <person name="Lv G."/>
            <person name="Zhou Y."/>
            <person name="Sun X."/>
            <person name="Brodelius P.E."/>
            <person name="Rose J.K.C."/>
            <person name="Tang K."/>
        </authorList>
    </citation>
    <scope>NUCLEOTIDE SEQUENCE [LARGE SCALE GENOMIC DNA]</scope>
    <source>
        <strain evidence="3">cv. Huhao1</strain>
        <tissue evidence="2">Leaf</tissue>
    </source>
</reference>
<dbReference type="OrthoDB" id="591557at2759"/>
<dbReference type="InterPro" id="IPR050796">
    <property type="entry name" value="SCF_F-box_component"/>
</dbReference>
<sequence length="258" mass="29809">MVSMTIIPQDIIRDILCRLPTETLARFRNLHKDYTLLVLNLTTKDYVELPISSKKQFYGMKGFGYNSVSDNYKVVTKPCVNEYSRNVYVYNLRTNTGKQVSHSPYDLNDKSWLAGVFVNGFLHWIFSRQSKPIIVAFSLADESFSELASPNLYNETKLVALGEKLAIFNEVKGDIWLMNEYGVQKSWTKIVVHAFKEIPMVRPKVFYDNGKVLLLTPDLLRIYDVEEQTFCKSYDISYMNICYFISAYAESLVSPKFS</sequence>
<dbReference type="InterPro" id="IPR001810">
    <property type="entry name" value="F-box_dom"/>
</dbReference>
<feature type="domain" description="F-box" evidence="1">
    <location>
        <begin position="1"/>
        <end position="49"/>
    </location>
</feature>
<dbReference type="NCBIfam" id="TIGR01640">
    <property type="entry name" value="F_box_assoc_1"/>
    <property type="match status" value="1"/>
</dbReference>
<keyword evidence="3" id="KW-1185">Reference proteome</keyword>
<proteinExistence type="predicted"/>
<dbReference type="InterPro" id="IPR017451">
    <property type="entry name" value="F-box-assoc_interact_dom"/>
</dbReference>
<evidence type="ECO:0000313" key="2">
    <source>
        <dbReference type="EMBL" id="PWA43557.1"/>
    </source>
</evidence>
<evidence type="ECO:0000259" key="1">
    <source>
        <dbReference type="PROSITE" id="PS50181"/>
    </source>
</evidence>
<dbReference type="PANTHER" id="PTHR31672">
    <property type="entry name" value="BNACNNG10540D PROTEIN"/>
    <property type="match status" value="1"/>
</dbReference>
<gene>
    <name evidence="2" type="ORF">CTI12_AA534580</name>
</gene>
<dbReference type="InterPro" id="IPR013187">
    <property type="entry name" value="F-box-assoc_dom_typ3"/>
</dbReference>
<dbReference type="AlphaFoldDB" id="A0A2U1L3J6"/>
<dbReference type="Proteomes" id="UP000245207">
    <property type="component" value="Unassembled WGS sequence"/>
</dbReference>
<organism evidence="2 3">
    <name type="scientific">Artemisia annua</name>
    <name type="common">Sweet wormwood</name>
    <dbReference type="NCBI Taxonomy" id="35608"/>
    <lineage>
        <taxon>Eukaryota</taxon>
        <taxon>Viridiplantae</taxon>
        <taxon>Streptophyta</taxon>
        <taxon>Embryophyta</taxon>
        <taxon>Tracheophyta</taxon>
        <taxon>Spermatophyta</taxon>
        <taxon>Magnoliopsida</taxon>
        <taxon>eudicotyledons</taxon>
        <taxon>Gunneridae</taxon>
        <taxon>Pentapetalae</taxon>
        <taxon>asterids</taxon>
        <taxon>campanulids</taxon>
        <taxon>Asterales</taxon>
        <taxon>Asteraceae</taxon>
        <taxon>Asteroideae</taxon>
        <taxon>Anthemideae</taxon>
        <taxon>Artemisiinae</taxon>
        <taxon>Artemisia</taxon>
    </lineage>
</organism>
<accession>A0A2U1L3J6</accession>
<dbReference type="PANTHER" id="PTHR31672:SF13">
    <property type="entry name" value="F-BOX PROTEIN CPR30-LIKE"/>
    <property type="match status" value="1"/>
</dbReference>
<dbReference type="EMBL" id="PKPP01011764">
    <property type="protein sequence ID" value="PWA43557.1"/>
    <property type="molecule type" value="Genomic_DNA"/>
</dbReference>
<dbReference type="Pfam" id="PF08268">
    <property type="entry name" value="FBA_3"/>
    <property type="match status" value="1"/>
</dbReference>